<gene>
    <name evidence="3" type="ORF">A2557_06560</name>
</gene>
<comment type="caution">
    <text evidence="3">The sequence shown here is derived from an EMBL/GenBank/DDBJ whole genome shotgun (WGS) entry which is preliminary data.</text>
</comment>
<feature type="region of interest" description="Disordered" evidence="1">
    <location>
        <begin position="89"/>
        <end position="124"/>
    </location>
</feature>
<feature type="compositionally biased region" description="Polar residues" evidence="1">
    <location>
        <begin position="110"/>
        <end position="124"/>
    </location>
</feature>
<keyword evidence="2" id="KW-0812">Transmembrane</keyword>
<evidence type="ECO:0000313" key="4">
    <source>
        <dbReference type="Proteomes" id="UP000177583"/>
    </source>
</evidence>
<dbReference type="EMBL" id="MFNF01000001">
    <property type="protein sequence ID" value="OGH04648.1"/>
    <property type="molecule type" value="Genomic_DNA"/>
</dbReference>
<feature type="compositionally biased region" description="Low complexity" evidence="1">
    <location>
        <begin position="98"/>
        <end position="109"/>
    </location>
</feature>
<reference evidence="3 4" key="1">
    <citation type="journal article" date="2016" name="Nat. Commun.">
        <title>Thousands of microbial genomes shed light on interconnected biogeochemical processes in an aquifer system.</title>
        <authorList>
            <person name="Anantharaman K."/>
            <person name="Brown C.T."/>
            <person name="Hug L.A."/>
            <person name="Sharon I."/>
            <person name="Castelle C.J."/>
            <person name="Probst A.J."/>
            <person name="Thomas B.C."/>
            <person name="Singh A."/>
            <person name="Wilkins M.J."/>
            <person name="Karaoz U."/>
            <person name="Brodie E.L."/>
            <person name="Williams K.H."/>
            <person name="Hubbard S.S."/>
            <person name="Banfield J.F."/>
        </authorList>
    </citation>
    <scope>NUCLEOTIDE SEQUENCE [LARGE SCALE GENOMIC DNA]</scope>
</reference>
<evidence type="ECO:0000256" key="2">
    <source>
        <dbReference type="SAM" id="Phobius"/>
    </source>
</evidence>
<evidence type="ECO:0000313" key="3">
    <source>
        <dbReference type="EMBL" id="OGH04648.1"/>
    </source>
</evidence>
<keyword evidence="2" id="KW-1133">Transmembrane helix</keyword>
<name>A0A1F6H2N4_9PROT</name>
<organism evidence="3 4">
    <name type="scientific">Candidatus Lambdaproteobacteria bacterium RIFOXYD2_FULL_56_26</name>
    <dbReference type="NCBI Taxonomy" id="1817773"/>
    <lineage>
        <taxon>Bacteria</taxon>
        <taxon>Pseudomonadati</taxon>
        <taxon>Pseudomonadota</taxon>
        <taxon>Candidatus Lambdaproteobacteria</taxon>
    </lineage>
</organism>
<feature type="compositionally biased region" description="Basic and acidic residues" evidence="1">
    <location>
        <begin position="208"/>
        <end position="218"/>
    </location>
</feature>
<feature type="region of interest" description="Disordered" evidence="1">
    <location>
        <begin position="208"/>
        <end position="244"/>
    </location>
</feature>
<keyword evidence="2" id="KW-0472">Membrane</keyword>
<evidence type="ECO:0000256" key="1">
    <source>
        <dbReference type="SAM" id="MobiDB-lite"/>
    </source>
</evidence>
<protein>
    <submittedName>
        <fullName evidence="3">Uncharacterized protein</fullName>
    </submittedName>
</protein>
<dbReference type="AlphaFoldDB" id="A0A1F6H2N4"/>
<feature type="transmembrane region" description="Helical" evidence="2">
    <location>
        <begin position="173"/>
        <end position="193"/>
    </location>
</feature>
<accession>A0A1F6H2N4</accession>
<proteinExistence type="predicted"/>
<sequence length="425" mass="46120">MKPYSPITKLCLILLLVLFQRQELYGNAHPEPLSPSFQSATGGAQVQVLYMSPEEGEAFRRTMEEQGATTIEVTDPAELDRLLAQAEATPSPLPVPSNPNAANAQNPTQETGPNNTPAGSFQQEQGQTMYNEDGSQVSGQLGRAVREGVGRGIGDSVGRGLGGGGGKGGGDGMAGLLVILGLVIVIVLIFYAVRYLYRQSQEDQLALKEGSRPADAKPEATLPSNRPEIEGDVPIKEMEPTGTKKKSGIFSSRYWLGRDSAYRFWFGRGASKRRWTSLGLGVYGFQNSKEWGGLSSVHFAMGTQRESFEWGMGAELGWINSSLALAKDRPNLQITGAYIAAGPLLIYNQSQQSQFYLELLGGTSEHKEVHTVAKAMVGYRWQSDRGYYLAASTGSLMVSLKSSLGYVRDQNPFNWLSGVEAGWTF</sequence>
<dbReference type="Proteomes" id="UP000177583">
    <property type="component" value="Unassembled WGS sequence"/>
</dbReference>
<feature type="compositionally biased region" description="Basic and acidic residues" evidence="1">
    <location>
        <begin position="227"/>
        <end position="239"/>
    </location>
</feature>